<protein>
    <submittedName>
        <fullName evidence="5">tRNA-guanine transglycosylase</fullName>
        <ecNumber evidence="5">2.4.2.-</ecNumber>
    </submittedName>
</protein>
<evidence type="ECO:0000313" key="6">
    <source>
        <dbReference type="Proteomes" id="UP000294028"/>
    </source>
</evidence>
<dbReference type="GO" id="GO:0016757">
    <property type="term" value="F:glycosyltransferase activity"/>
    <property type="evidence" value="ECO:0007669"/>
    <property type="project" value="UniProtKB-KW"/>
</dbReference>
<name>A0A482T011_9EURY</name>
<feature type="region of interest" description="Disordered" evidence="2">
    <location>
        <begin position="391"/>
        <end position="419"/>
    </location>
</feature>
<reference evidence="5 6" key="1">
    <citation type="submission" date="2018-12" db="EMBL/GenBank/DDBJ databases">
        <title>Genome analysis provides insights into bioremediation potentialities of Halogeometricum borinquense strain N11.</title>
        <authorList>
            <person name="Najjari A."/>
            <person name="Youssef N."/>
            <person name="Fhoula I."/>
            <person name="Ben Dhia O."/>
            <person name="Mahjoubi M."/>
            <person name="Ouzari H.I."/>
            <person name="Cherif A."/>
        </authorList>
    </citation>
    <scope>NUCLEOTIDE SEQUENCE [LARGE SCALE GENOMIC DNA]</scope>
    <source>
        <strain evidence="5 6">N11</strain>
    </source>
</reference>
<dbReference type="SUPFAM" id="SSF52141">
    <property type="entry name" value="Uracil-DNA glycosylase-like"/>
    <property type="match status" value="1"/>
</dbReference>
<dbReference type="EC" id="2.4.2.-" evidence="5"/>
<feature type="domain" description="DUF5591" evidence="4">
    <location>
        <begin position="427"/>
        <end position="553"/>
    </location>
</feature>
<evidence type="ECO:0000259" key="3">
    <source>
        <dbReference type="Pfam" id="PF01702"/>
    </source>
</evidence>
<evidence type="ECO:0000256" key="2">
    <source>
        <dbReference type="SAM" id="MobiDB-lite"/>
    </source>
</evidence>
<keyword evidence="1" id="KW-0819">tRNA processing</keyword>
<proteinExistence type="predicted"/>
<accession>A0A482T011</accession>
<dbReference type="InterPro" id="IPR050076">
    <property type="entry name" value="ArchSynthase1/Queuine_TRR"/>
</dbReference>
<dbReference type="Pfam" id="PF17884">
    <property type="entry name" value="DUF5591"/>
    <property type="match status" value="1"/>
</dbReference>
<keyword evidence="5" id="KW-0328">Glycosyltransferase</keyword>
<feature type="domain" description="tRNA-guanine(15) transglycosylase-like" evidence="3">
    <location>
        <begin position="46"/>
        <end position="287"/>
    </location>
</feature>
<dbReference type="AlphaFoldDB" id="A0A482T011"/>
<gene>
    <name evidence="5" type="ORF">ELS19_17280</name>
</gene>
<sequence length="590" mass="66133">MFQAMSFLDFHLPPHQVDTWRHEAASLHEWFTGHDSPKDNPSPPPFTQPLFVDSGGFKLMNSKTFGDAPGEGGTENEWGIYTNPDSILELQYDYGADLIATLDYPIPKGLNEAEKYQRIEDSINSAVRCIELLEEADKYADWDPVVYAAIHGHDYEEIAYYVAKLFERTDYPDTIDGFAVGSLVPLRSGNIDTLVDIVQGASDAIPKSRRDDLTLHVFGVGGRLAPLITALGVDSYDSSTYVQAAQHKNFIDPDDSSKVNAIDLPETWDCSCPVCSKELTKVGIDNMKEVLQADRSYKPIAVNRKGTEVEYMKSDFYALIAHHNFHVFQDEIESVREAISEGSLGELITKTASQNQDIATGLARAAARWPDLRQYVPDTIDISKNSPLNSDQTFQSRFGKDGTPVISPKKDGTSLSHSPADFDVRSTQYEVEQSKQICLVLPCSQTKPYRDSRTHQVVEERLRKAGVWTRVEKVSLSGLYGPVPLRFEDADAVTTYDYVLTDVDKQQISLVKKRLVDFLHEYADQFDAIYGYATSKTYRSTIEDAFDDSDIEGKIVPTDPPARRLTEHFRNIHLDELAEVIQQATQTSKA</sequence>
<dbReference type="SUPFAM" id="SSF51713">
    <property type="entry name" value="tRNA-guanine transglycosylase"/>
    <property type="match status" value="1"/>
</dbReference>
<dbReference type="InterPro" id="IPR036895">
    <property type="entry name" value="Uracil-DNA_glycosylase-like_sf"/>
</dbReference>
<evidence type="ECO:0000313" key="5">
    <source>
        <dbReference type="EMBL" id="RYJ08721.1"/>
    </source>
</evidence>
<dbReference type="InterPro" id="IPR036511">
    <property type="entry name" value="TGT-like_sf"/>
</dbReference>
<dbReference type="NCBIfam" id="TIGR00449">
    <property type="entry name" value="tgt_general"/>
    <property type="match status" value="1"/>
</dbReference>
<keyword evidence="5" id="KW-0808">Transferase</keyword>
<dbReference type="InterPro" id="IPR040777">
    <property type="entry name" value="DUF5591"/>
</dbReference>
<dbReference type="InterPro" id="IPR002616">
    <property type="entry name" value="tRNA_ribo_trans-like"/>
</dbReference>
<dbReference type="Gene3D" id="3.20.20.105">
    <property type="entry name" value="Queuine tRNA-ribosyltransferase-like"/>
    <property type="match status" value="1"/>
</dbReference>
<dbReference type="GO" id="GO:0002099">
    <property type="term" value="P:tRNA wobble guanine modification"/>
    <property type="evidence" value="ECO:0007669"/>
    <property type="project" value="TreeGrafter"/>
</dbReference>
<dbReference type="GO" id="GO:0005737">
    <property type="term" value="C:cytoplasm"/>
    <property type="evidence" value="ECO:0007669"/>
    <property type="project" value="TreeGrafter"/>
</dbReference>
<evidence type="ECO:0000256" key="1">
    <source>
        <dbReference type="ARBA" id="ARBA00022694"/>
    </source>
</evidence>
<dbReference type="PANTHER" id="PTHR46499:SF1">
    <property type="entry name" value="QUEUINE TRNA-RIBOSYLTRANSFERASE"/>
    <property type="match status" value="1"/>
</dbReference>
<evidence type="ECO:0000259" key="4">
    <source>
        <dbReference type="Pfam" id="PF17884"/>
    </source>
</evidence>
<dbReference type="Proteomes" id="UP000294028">
    <property type="component" value="Unassembled WGS sequence"/>
</dbReference>
<dbReference type="Pfam" id="PF01702">
    <property type="entry name" value="TGT"/>
    <property type="match status" value="1"/>
</dbReference>
<comment type="caution">
    <text evidence="5">The sequence shown here is derived from an EMBL/GenBank/DDBJ whole genome shotgun (WGS) entry which is preliminary data.</text>
</comment>
<dbReference type="Gene3D" id="3.40.50.10630">
    <property type="entry name" value="Uracil-DNA glycosylase-like"/>
    <property type="match status" value="1"/>
</dbReference>
<dbReference type="EMBL" id="RZHH01000003">
    <property type="protein sequence ID" value="RYJ08721.1"/>
    <property type="molecule type" value="Genomic_DNA"/>
</dbReference>
<dbReference type="PANTHER" id="PTHR46499">
    <property type="entry name" value="QUEUINE TRNA-RIBOSYLTRANSFERASE"/>
    <property type="match status" value="1"/>
</dbReference>
<organism evidence="5 6">
    <name type="scientific">Halogeometricum borinquense</name>
    <dbReference type="NCBI Taxonomy" id="60847"/>
    <lineage>
        <taxon>Archaea</taxon>
        <taxon>Methanobacteriati</taxon>
        <taxon>Methanobacteriota</taxon>
        <taxon>Stenosarchaea group</taxon>
        <taxon>Halobacteria</taxon>
        <taxon>Halobacteriales</taxon>
        <taxon>Haloferacaceae</taxon>
        <taxon>Halogeometricum</taxon>
    </lineage>
</organism>